<dbReference type="Pfam" id="PF13181">
    <property type="entry name" value="TPR_8"/>
    <property type="match status" value="1"/>
</dbReference>
<keyword evidence="3" id="KW-1185">Reference proteome</keyword>
<dbReference type="PANTHER" id="PTHR12558:SF13">
    <property type="entry name" value="CELL DIVISION CYCLE PROTEIN 27 HOMOLOG"/>
    <property type="match status" value="1"/>
</dbReference>
<evidence type="ECO:0000256" key="1">
    <source>
        <dbReference type="PROSITE-ProRule" id="PRU00339"/>
    </source>
</evidence>
<dbReference type="InterPro" id="IPR019734">
    <property type="entry name" value="TPR_rpt"/>
</dbReference>
<sequence>MSEQLKKEIRVAVLPFHIFSSEEELSPLILGFTDDLIANLSKFIGLSVISQLSSYKIKNSASDEITGMLGVDYLITGSFRKSVESVRINIQLNRMTDKSVIFTKQYNDSLDNILQTQDTIIVQIVSILQKQIDYDILSFSYQKKKVELAAYENWLLGMSYLKKGSLRYDLKARNCFEEALKIDPYFARAYSGLSLSYFNEWSCQLWDRWDVNKKGAHNYALKALEYDENDYISLTVLGRTYLYSEEFEKAEHYVRKSLRMNPNDADNLIQVAFTLMYLGFANESVKLYEKANELNPLHQDDYFGYGSNFYFETGQFEKSLHLGKTVSSRNTWVDFPVYMAGIYFHLGDYENMEVQWRLFLERFKSHINKDSAINEREALVWHKNINPYKKNTNLKEFWNYIEKKLVQFLFSNKAPKQKKKLQGLNKMEKCGNCRIRE</sequence>
<dbReference type="PANTHER" id="PTHR12558">
    <property type="entry name" value="CELL DIVISION CYCLE 16,23,27"/>
    <property type="match status" value="1"/>
</dbReference>
<reference evidence="2 3" key="1">
    <citation type="submission" date="2019-11" db="EMBL/GenBank/DDBJ databases">
        <authorList>
            <person name="Zheng R.K."/>
            <person name="Sun C.M."/>
        </authorList>
    </citation>
    <scope>NUCLEOTIDE SEQUENCE [LARGE SCALE GENOMIC DNA]</scope>
    <source>
        <strain evidence="2 3">WC007</strain>
    </source>
</reference>
<proteinExistence type="predicted"/>
<organism evidence="2 3">
    <name type="scientific">Maribellus comscasis</name>
    <dbReference type="NCBI Taxonomy" id="2681766"/>
    <lineage>
        <taxon>Bacteria</taxon>
        <taxon>Pseudomonadati</taxon>
        <taxon>Bacteroidota</taxon>
        <taxon>Bacteroidia</taxon>
        <taxon>Marinilabiliales</taxon>
        <taxon>Prolixibacteraceae</taxon>
        <taxon>Maribellus</taxon>
    </lineage>
</organism>
<evidence type="ECO:0000313" key="3">
    <source>
        <dbReference type="Proteomes" id="UP000428260"/>
    </source>
</evidence>
<dbReference type="InterPro" id="IPR011990">
    <property type="entry name" value="TPR-like_helical_dom_sf"/>
</dbReference>
<gene>
    <name evidence="2" type="ORF">GM418_05165</name>
</gene>
<dbReference type="KEGG" id="mcos:GM418_05165"/>
<dbReference type="SUPFAM" id="SSF48452">
    <property type="entry name" value="TPR-like"/>
    <property type="match status" value="1"/>
</dbReference>
<evidence type="ECO:0000313" key="2">
    <source>
        <dbReference type="EMBL" id="QGY43070.1"/>
    </source>
</evidence>
<protein>
    <submittedName>
        <fullName evidence="2">Uncharacterized protein</fullName>
    </submittedName>
</protein>
<dbReference type="Proteomes" id="UP000428260">
    <property type="component" value="Chromosome"/>
</dbReference>
<dbReference type="Gene3D" id="1.25.40.10">
    <property type="entry name" value="Tetratricopeptide repeat domain"/>
    <property type="match status" value="2"/>
</dbReference>
<accession>A0A6I6JPY3</accession>
<keyword evidence="1" id="KW-0802">TPR repeat</keyword>
<dbReference type="SMART" id="SM00028">
    <property type="entry name" value="TPR"/>
    <property type="match status" value="2"/>
</dbReference>
<dbReference type="EMBL" id="CP046401">
    <property type="protein sequence ID" value="QGY43070.1"/>
    <property type="molecule type" value="Genomic_DNA"/>
</dbReference>
<dbReference type="RefSeq" id="WP_158863834.1">
    <property type="nucleotide sequence ID" value="NZ_CP046401.1"/>
</dbReference>
<dbReference type="PROSITE" id="PS50005">
    <property type="entry name" value="TPR"/>
    <property type="match status" value="1"/>
</dbReference>
<feature type="repeat" description="TPR" evidence="1">
    <location>
        <begin position="231"/>
        <end position="264"/>
    </location>
</feature>
<name>A0A6I6JPY3_9BACT</name>
<dbReference type="AlphaFoldDB" id="A0A6I6JPY3"/>